<evidence type="ECO:0000256" key="18">
    <source>
        <dbReference type="RuleBase" id="RU000696"/>
    </source>
</evidence>
<keyword evidence="9" id="KW-0479">Metal-binding</keyword>
<evidence type="ECO:0000256" key="15">
    <source>
        <dbReference type="PIRSR" id="PIRSR000724-1"/>
    </source>
</evidence>
<dbReference type="GO" id="GO:0004618">
    <property type="term" value="F:phosphoglycerate kinase activity"/>
    <property type="evidence" value="ECO:0007669"/>
    <property type="project" value="UniProtKB-EC"/>
</dbReference>
<dbReference type="PIRSF" id="PIRSF000724">
    <property type="entry name" value="Pgk"/>
    <property type="match status" value="1"/>
</dbReference>
<dbReference type="UniPathway" id="UPA00109">
    <property type="reaction ID" value="UER00185"/>
</dbReference>
<reference evidence="19 20" key="1">
    <citation type="journal article" date="2015" name="Sci. Rep.">
        <title>Genome of the facultative scuticociliatosis pathogen Pseudocohnilembus persalinus provides insight into its virulence through horizontal gene transfer.</title>
        <authorList>
            <person name="Xiong J."/>
            <person name="Wang G."/>
            <person name="Cheng J."/>
            <person name="Tian M."/>
            <person name="Pan X."/>
            <person name="Warren A."/>
            <person name="Jiang C."/>
            <person name="Yuan D."/>
            <person name="Miao W."/>
        </authorList>
    </citation>
    <scope>NUCLEOTIDE SEQUENCE [LARGE SCALE GENOMIC DNA]</scope>
    <source>
        <strain evidence="19">36N120E</strain>
    </source>
</reference>
<evidence type="ECO:0000256" key="7">
    <source>
        <dbReference type="ARBA" id="ARBA00016471"/>
    </source>
</evidence>
<evidence type="ECO:0000313" key="20">
    <source>
        <dbReference type="Proteomes" id="UP000054937"/>
    </source>
</evidence>
<evidence type="ECO:0000313" key="19">
    <source>
        <dbReference type="EMBL" id="KRX07360.1"/>
    </source>
</evidence>
<keyword evidence="14" id="KW-0324">Glycolysis</keyword>
<dbReference type="Proteomes" id="UP000054937">
    <property type="component" value="Unassembled WGS sequence"/>
</dbReference>
<dbReference type="PRINTS" id="PR00477">
    <property type="entry name" value="PHGLYCKINASE"/>
</dbReference>
<evidence type="ECO:0000256" key="5">
    <source>
        <dbReference type="ARBA" id="ARBA00011245"/>
    </source>
</evidence>
<comment type="similarity">
    <text evidence="4 17">Belongs to the phosphoglycerate kinase family.</text>
</comment>
<dbReference type="OMA" id="GPETNKK"/>
<dbReference type="SUPFAM" id="SSF53748">
    <property type="entry name" value="Phosphoglycerate kinase"/>
    <property type="match status" value="1"/>
</dbReference>
<dbReference type="GO" id="GO:0005829">
    <property type="term" value="C:cytosol"/>
    <property type="evidence" value="ECO:0007669"/>
    <property type="project" value="TreeGrafter"/>
</dbReference>
<dbReference type="FunCoup" id="A0A0V0QZ77">
    <property type="interactions" value="94"/>
</dbReference>
<feature type="binding site" evidence="16">
    <location>
        <position position="220"/>
    </location>
    <ligand>
        <name>ATP</name>
        <dbReference type="ChEBI" id="CHEBI:30616"/>
    </ligand>
</feature>
<dbReference type="AlphaFoldDB" id="A0A0V0QZ77"/>
<gene>
    <name evidence="19" type="ORF">PPERSA_06975</name>
</gene>
<keyword evidence="8 17" id="KW-0808">Transferase</keyword>
<organism evidence="19 20">
    <name type="scientific">Pseudocohnilembus persalinus</name>
    <name type="common">Ciliate</name>
    <dbReference type="NCBI Taxonomy" id="266149"/>
    <lineage>
        <taxon>Eukaryota</taxon>
        <taxon>Sar</taxon>
        <taxon>Alveolata</taxon>
        <taxon>Ciliophora</taxon>
        <taxon>Intramacronucleata</taxon>
        <taxon>Oligohymenophorea</taxon>
        <taxon>Scuticociliatia</taxon>
        <taxon>Philasterida</taxon>
        <taxon>Pseudocohnilembidae</taxon>
        <taxon>Pseudocohnilembus</taxon>
    </lineage>
</organism>
<feature type="binding site" evidence="16">
    <location>
        <position position="313"/>
    </location>
    <ligand>
        <name>ATP</name>
        <dbReference type="ChEBI" id="CHEBI:30616"/>
    </ligand>
</feature>
<protein>
    <recommendedName>
        <fullName evidence="7 17">Phosphoglycerate kinase</fullName>
        <ecNumber evidence="6 17">2.7.2.3</ecNumber>
    </recommendedName>
</protein>
<comment type="catalytic activity">
    <reaction evidence="1 17">
        <text>(2R)-3-phosphoglycerate + ATP = (2R)-3-phospho-glyceroyl phosphate + ADP</text>
        <dbReference type="Rhea" id="RHEA:14801"/>
        <dbReference type="ChEBI" id="CHEBI:30616"/>
        <dbReference type="ChEBI" id="CHEBI:57604"/>
        <dbReference type="ChEBI" id="CHEBI:58272"/>
        <dbReference type="ChEBI" id="CHEBI:456216"/>
        <dbReference type="EC" id="2.7.2.3"/>
    </reaction>
</comment>
<accession>A0A0V0QZ77</accession>
<comment type="cofactor">
    <cofactor evidence="2">
        <name>Mg(2+)</name>
        <dbReference type="ChEBI" id="CHEBI:18420"/>
    </cofactor>
</comment>
<feature type="binding site" evidence="16">
    <location>
        <begin position="373"/>
        <end position="376"/>
    </location>
    <ligand>
        <name>ATP</name>
        <dbReference type="ChEBI" id="CHEBI:30616"/>
    </ligand>
</feature>
<dbReference type="GO" id="GO:0006096">
    <property type="term" value="P:glycolytic process"/>
    <property type="evidence" value="ECO:0007669"/>
    <property type="project" value="UniProtKB-UniPathway"/>
</dbReference>
<evidence type="ECO:0000256" key="10">
    <source>
        <dbReference type="ARBA" id="ARBA00022741"/>
    </source>
</evidence>
<evidence type="ECO:0000256" key="11">
    <source>
        <dbReference type="ARBA" id="ARBA00022777"/>
    </source>
</evidence>
<feature type="binding site" evidence="15">
    <location>
        <begin position="25"/>
        <end position="27"/>
    </location>
    <ligand>
        <name>substrate</name>
    </ligand>
</feature>
<dbReference type="PANTHER" id="PTHR11406">
    <property type="entry name" value="PHOSPHOGLYCERATE KINASE"/>
    <property type="match status" value="1"/>
</dbReference>
<evidence type="ECO:0000256" key="14">
    <source>
        <dbReference type="ARBA" id="ARBA00023152"/>
    </source>
</evidence>
<dbReference type="InParanoid" id="A0A0V0QZ77"/>
<dbReference type="InterPro" id="IPR001576">
    <property type="entry name" value="Phosphoglycerate_kinase"/>
</dbReference>
<comment type="subunit">
    <text evidence="5 18">Monomer.</text>
</comment>
<feature type="binding site" evidence="16">
    <location>
        <position position="344"/>
    </location>
    <ligand>
        <name>ATP</name>
        <dbReference type="ChEBI" id="CHEBI:30616"/>
    </ligand>
</feature>
<dbReference type="FunFam" id="3.40.50.1260:FF:000003">
    <property type="entry name" value="Phosphoglycerate kinase"/>
    <property type="match status" value="1"/>
</dbReference>
<keyword evidence="20" id="KW-1185">Reference proteome</keyword>
<dbReference type="InterPro" id="IPR036043">
    <property type="entry name" value="Phosphoglycerate_kinase_sf"/>
</dbReference>
<dbReference type="EMBL" id="LDAU01000084">
    <property type="protein sequence ID" value="KRX07360.1"/>
    <property type="molecule type" value="Genomic_DNA"/>
</dbReference>
<evidence type="ECO:0000256" key="8">
    <source>
        <dbReference type="ARBA" id="ARBA00022679"/>
    </source>
</evidence>
<feature type="binding site" evidence="15">
    <location>
        <position position="123"/>
    </location>
    <ligand>
        <name>(2R)-3-phosphoglycerate</name>
        <dbReference type="ChEBI" id="CHEBI:58272"/>
    </ligand>
</feature>
<evidence type="ECO:0000256" key="12">
    <source>
        <dbReference type="ARBA" id="ARBA00022840"/>
    </source>
</evidence>
<evidence type="ECO:0000256" key="9">
    <source>
        <dbReference type="ARBA" id="ARBA00022723"/>
    </source>
</evidence>
<feature type="binding site" evidence="15">
    <location>
        <position position="40"/>
    </location>
    <ligand>
        <name>(2R)-3-phosphoglycerate</name>
        <dbReference type="ChEBI" id="CHEBI:58272"/>
    </ligand>
</feature>
<name>A0A0V0QZ77_PSEPJ</name>
<dbReference type="GO" id="GO:0005524">
    <property type="term" value="F:ATP binding"/>
    <property type="evidence" value="ECO:0007669"/>
    <property type="project" value="UniProtKB-KW"/>
</dbReference>
<dbReference type="OrthoDB" id="275353at2759"/>
<keyword evidence="13" id="KW-0460">Magnesium</keyword>
<dbReference type="Pfam" id="PF00162">
    <property type="entry name" value="PGK"/>
    <property type="match status" value="1"/>
</dbReference>
<evidence type="ECO:0000256" key="16">
    <source>
        <dbReference type="PIRSR" id="PIRSR000724-2"/>
    </source>
</evidence>
<evidence type="ECO:0000256" key="6">
    <source>
        <dbReference type="ARBA" id="ARBA00013061"/>
    </source>
</evidence>
<dbReference type="GO" id="GO:0046872">
    <property type="term" value="F:metal ion binding"/>
    <property type="evidence" value="ECO:0007669"/>
    <property type="project" value="UniProtKB-KW"/>
</dbReference>
<evidence type="ECO:0000256" key="13">
    <source>
        <dbReference type="ARBA" id="ARBA00022842"/>
    </source>
</evidence>
<keyword evidence="11 17" id="KW-0418">Kinase</keyword>
<sequence>MLSKKLGLDQISKQLKNSKVLMRVDYNVPVVQGHIQDSTRIMSSIPSLQKILSENPKSLVLMSHLGRPNGKASTKNSLLPVANELEYLLGTNVTFLQDCVGEEVRQRVADARNGEVIVLENLRFHAEEEGKYKDANGNKVKVDKQKIQAFRDELTSLGEIFVNDAFGTAHRAHSSMVGINHKVRAAGYLLQKELENFSVALENPRKPYLVILGGAKVQDKIQLIDNLLDKVNEMIIGGGMAFTFLKKIHNLDIGNSLFDKEGYELVDKLLAKAKRNNVKLHFPVDFLCADKVDASAATSLHDLSTGIPSGLLGLDAGPKTTLENIEAVKRANLIVWNGPQGVFELDAFKKGSTELLDAVVARTAAGATSIIGGGDTVNLVQKQNMGQKVTHVSTGGGASLELLEGKSLPGIEHLSNANEI</sequence>
<evidence type="ECO:0000256" key="17">
    <source>
        <dbReference type="RuleBase" id="RU000532"/>
    </source>
</evidence>
<keyword evidence="12 16" id="KW-0067">ATP-binding</keyword>
<evidence type="ECO:0000256" key="3">
    <source>
        <dbReference type="ARBA" id="ARBA00004838"/>
    </source>
</evidence>
<dbReference type="CDD" id="cd00318">
    <property type="entry name" value="Phosphoglycerate_kinase"/>
    <property type="match status" value="1"/>
</dbReference>
<dbReference type="Gene3D" id="3.40.50.1260">
    <property type="entry name" value="Phosphoglycerate kinase, N-terminal domain"/>
    <property type="match status" value="3"/>
</dbReference>
<evidence type="ECO:0000256" key="4">
    <source>
        <dbReference type="ARBA" id="ARBA00008982"/>
    </source>
</evidence>
<dbReference type="FunFam" id="3.40.50.1260:FF:000019">
    <property type="entry name" value="Phosphoglycerate kinase 1"/>
    <property type="match status" value="1"/>
</dbReference>
<dbReference type="InterPro" id="IPR015824">
    <property type="entry name" value="Phosphoglycerate_kinase_N"/>
</dbReference>
<dbReference type="GO" id="GO:0006094">
    <property type="term" value="P:gluconeogenesis"/>
    <property type="evidence" value="ECO:0007669"/>
    <property type="project" value="TreeGrafter"/>
</dbReference>
<dbReference type="PANTHER" id="PTHR11406:SF0">
    <property type="entry name" value="PHOSPHOGLYCERATE KINASE"/>
    <property type="match status" value="1"/>
</dbReference>
<dbReference type="InterPro" id="IPR015911">
    <property type="entry name" value="Phosphoglycerate_kinase_CS"/>
</dbReference>
<feature type="binding site" evidence="15">
    <location>
        <begin position="64"/>
        <end position="67"/>
    </location>
    <ligand>
        <name>substrate</name>
    </ligand>
</feature>
<comment type="caution">
    <text evidence="19">The sequence shown here is derived from an EMBL/GenBank/DDBJ whole genome shotgun (WGS) entry which is preliminary data.</text>
</comment>
<dbReference type="EC" id="2.7.2.3" evidence="6 17"/>
<proteinExistence type="inferred from homology"/>
<evidence type="ECO:0000256" key="1">
    <source>
        <dbReference type="ARBA" id="ARBA00000642"/>
    </source>
</evidence>
<comment type="pathway">
    <text evidence="3 17">Carbohydrate degradation; glycolysis; pyruvate from D-glyceraldehyde 3-phosphate: step 2/5.</text>
</comment>
<dbReference type="PROSITE" id="PS00111">
    <property type="entry name" value="PGLYCERATE_KINASE"/>
    <property type="match status" value="1"/>
</dbReference>
<keyword evidence="10" id="KW-0547">Nucleotide-binding</keyword>
<dbReference type="GO" id="GO:0043531">
    <property type="term" value="F:ADP binding"/>
    <property type="evidence" value="ECO:0007669"/>
    <property type="project" value="TreeGrafter"/>
</dbReference>
<evidence type="ECO:0000256" key="2">
    <source>
        <dbReference type="ARBA" id="ARBA00001946"/>
    </source>
</evidence>
<feature type="binding site" evidence="15">
    <location>
        <position position="171"/>
    </location>
    <ligand>
        <name>(2R)-3-phosphoglycerate</name>
        <dbReference type="ChEBI" id="CHEBI:58272"/>
    </ligand>
</feature>
<dbReference type="HAMAP" id="MF_00145">
    <property type="entry name" value="Phosphoglyc_kinase"/>
    <property type="match status" value="1"/>
</dbReference>